<name>A0AAD9T4Q4_9HELO</name>
<sequence>MALRQPTYHASQRVHTAPAEPQTLTNPFSRSDIADNQEWVLFSPGGASTTEDGDTFTARTRTAGHSRLSDLGSLDTAARSYDYEEGSEDAVEDEEDGELDKLDGYLHAFRREPSVHKDHAEVGGTVLPTHDGLGSFRLHGTNMGEDVQDHLYAFERFNPRRVKRRRESVDLGLGILEEEGAEAQMMRTRRIEKWRMEQSRLLVDEIQKETRRRKHSISSEKKTTAIEDREQEALATLSHVERVRLDEESDSLWSRITKKVIRDLMGIDDDLLAIIFGESLPGDDELSTTPPTTSVMAHKEYDEFSWEHRLLKRVARELGVLISQLSDDPGAFSAYLHSQETPLPNAAPIVISETRHHHPNLEASTLTDLPQFHPTLPTEAASIDIPRTSLASPTTDEDAPPCPDNALSQALTREEWERDLDIKMVFRYLRSRFTAKFTSTVLSPDAECTTSSPSHLAAASTADDAARAVPARQCHTLAQHSGARRNSIERRTQRATVPGSPLARRGSSSCASDRLSVNGRAGVRNSTSSASRPYWDFGGPSVGSGSLIASTGAMGSWGEV</sequence>
<comment type="caution">
    <text evidence="2">The sequence shown here is derived from an EMBL/GenBank/DDBJ whole genome shotgun (WGS) entry which is preliminary data.</text>
</comment>
<evidence type="ECO:0000313" key="2">
    <source>
        <dbReference type="EMBL" id="KAK2629156.1"/>
    </source>
</evidence>
<proteinExistence type="predicted"/>
<gene>
    <name evidence="2" type="ORF">QTJ16_002259</name>
</gene>
<protein>
    <submittedName>
        <fullName evidence="2">Uncharacterized protein</fullName>
    </submittedName>
</protein>
<dbReference type="Proteomes" id="UP001285354">
    <property type="component" value="Unassembled WGS sequence"/>
</dbReference>
<organism evidence="2 3">
    <name type="scientific">Diplocarpon rosae</name>
    <dbReference type="NCBI Taxonomy" id="946125"/>
    <lineage>
        <taxon>Eukaryota</taxon>
        <taxon>Fungi</taxon>
        <taxon>Dikarya</taxon>
        <taxon>Ascomycota</taxon>
        <taxon>Pezizomycotina</taxon>
        <taxon>Leotiomycetes</taxon>
        <taxon>Helotiales</taxon>
        <taxon>Drepanopezizaceae</taxon>
        <taxon>Diplocarpon</taxon>
    </lineage>
</organism>
<reference evidence="2" key="1">
    <citation type="submission" date="2023-06" db="EMBL/GenBank/DDBJ databases">
        <title>Draft genome of Marssonina rosae.</title>
        <authorList>
            <person name="Cheng Q."/>
        </authorList>
    </citation>
    <scope>NUCLEOTIDE SEQUENCE</scope>
    <source>
        <strain evidence="2">R4</strain>
    </source>
</reference>
<evidence type="ECO:0000256" key="1">
    <source>
        <dbReference type="SAM" id="MobiDB-lite"/>
    </source>
</evidence>
<feature type="region of interest" description="Disordered" evidence="1">
    <location>
        <begin position="480"/>
        <end position="532"/>
    </location>
</feature>
<dbReference type="AlphaFoldDB" id="A0AAD9T4Q4"/>
<dbReference type="EMBL" id="JAUBYV010000002">
    <property type="protein sequence ID" value="KAK2629156.1"/>
    <property type="molecule type" value="Genomic_DNA"/>
</dbReference>
<keyword evidence="3" id="KW-1185">Reference proteome</keyword>
<feature type="region of interest" description="Disordered" evidence="1">
    <location>
        <begin position="1"/>
        <end position="29"/>
    </location>
</feature>
<evidence type="ECO:0000313" key="3">
    <source>
        <dbReference type="Proteomes" id="UP001285354"/>
    </source>
</evidence>
<accession>A0AAD9T4Q4</accession>